<evidence type="ECO:0000256" key="5">
    <source>
        <dbReference type="ARBA" id="ARBA00022840"/>
    </source>
</evidence>
<dbReference type="Proteomes" id="UP000887013">
    <property type="component" value="Unassembled WGS sequence"/>
</dbReference>
<comment type="similarity">
    <text evidence="8">Belongs to the TRAFAC class myosin-kinesin ATPase superfamily. Kinesin family. KIN-5/BimC subfamily.</text>
</comment>
<dbReference type="InterPro" id="IPR019821">
    <property type="entry name" value="Kinesin_motor_CS"/>
</dbReference>
<accession>A0A8X6U2Z3</accession>
<keyword evidence="7" id="KW-0206">Cytoskeleton</keyword>
<keyword evidence="2" id="KW-0963">Cytoplasm</keyword>
<dbReference type="AlphaFoldDB" id="A0A8X6U2Z3"/>
<comment type="subcellular location">
    <subcellularLocation>
        <location evidence="1">Cytoplasm</location>
        <location evidence="1">Cytoskeleton</location>
    </subcellularLocation>
</comment>
<dbReference type="GO" id="GO:0007018">
    <property type="term" value="P:microtubule-based movement"/>
    <property type="evidence" value="ECO:0007669"/>
    <property type="project" value="InterPro"/>
</dbReference>
<evidence type="ECO:0000256" key="7">
    <source>
        <dbReference type="ARBA" id="ARBA00023212"/>
    </source>
</evidence>
<gene>
    <name evidence="13" type="primary">KIF11</name>
    <name evidence="13" type="ORF">NPIL_534651</name>
</gene>
<protein>
    <submittedName>
        <fullName evidence="13">Kinesin-like protein KIF11</fullName>
    </submittedName>
</protein>
<keyword evidence="3" id="KW-0493">Microtubule</keyword>
<dbReference type="PRINTS" id="PR00380">
    <property type="entry name" value="KINESINHEAVY"/>
</dbReference>
<keyword evidence="10" id="KW-0175">Coiled coil</keyword>
<feature type="coiled-coil region" evidence="10">
    <location>
        <begin position="419"/>
        <end position="516"/>
    </location>
</feature>
<dbReference type="InterPro" id="IPR047149">
    <property type="entry name" value="KIF11-like"/>
</dbReference>
<dbReference type="InterPro" id="IPR036961">
    <property type="entry name" value="Kinesin_motor_dom_sf"/>
</dbReference>
<comment type="caution">
    <text evidence="13">The sequence shown here is derived from an EMBL/GenBank/DDBJ whole genome shotgun (WGS) entry which is preliminary data.</text>
</comment>
<dbReference type="EMBL" id="BMAW01117713">
    <property type="protein sequence ID" value="GFT76515.1"/>
    <property type="molecule type" value="Genomic_DNA"/>
</dbReference>
<evidence type="ECO:0000256" key="6">
    <source>
        <dbReference type="ARBA" id="ARBA00023175"/>
    </source>
</evidence>
<sequence>MSGIVNSNECVQVFVRCRPLFESEKHLPIPIEVHAEVNKIISVGGNKSAVKTFSFDKVFAPETEQAVIYDNVAAPLIKEVLMGFNCTILAYGQTGTGKTFTIEGNKCSKLNDNMELQNSMAGIIPRSMKQVFQQLTDQKCDFEVSISFLELYNEEIYDLLSKSDDLTKLKLYDCASPKGSVIVQGLEVRTVKCMKDVNDVLDQGYKKRRKAATLLNKMSSRSHTVFTVTVKMKEEYSTMEMTKTGKLNLVDLAGSENIGRSGAVERRAREAGNINQSLLALGRVITALCENATHIPYRESKLTRLLRDSLGGQTKTAIIATISPSALHLDETLNTLEYALRAKSIANKPEINAQVCATALTKDYLEKIYLLKEQMREMSASKSFQVDPDNLEYLEASIERNTNEIYNELEMQEQLYGESQELDENILAARETLNQKKMEWKKIISDQDELSKKLEKVQEEIRSEEILISILDPVLNKMHGKLHKILKQKEDITNEVKKEEEKASEALSENRLLEKRFSMMRCSQSSFNEALMKFQNQLQDDIRVAYNRNLNEGLGCQAHLSSLKNTFDSFMESSEKFSQLHGIISDLEKTKNDFHENLLNALEEEKGKIHEHQSEIENSIGSLDVCKFDSLRPLLNNCDDILKGMHSSLMHWRNELIKEITNRDQILNDYISNQEAKFQSLIESWKDVVNKHNERLRVCNEILVGTLSQEDASKKKWESHLTAAENVITSLQELFTENMTNDLEKNELMYNRLQELAHDEINNIKSLSEFCESSISTVEEFKKEMAVSSSDNLNDMMEITNDALRIYKDIFPNFASCINESKISDEFCKGMEERIIEDKERRKELPAITSCIQNFKGKLESINESCSTIYSEYQADLTTIETDKVKILKDLQDSFNRLHDHFSRDVSENINAIEAEKIQGTFNVDMLSAENTSACEGTSHLDTTFTLLEGDGCIENESGCIFCKDKEDIFLTKEESAVPTNSSAVKIKSSASKGFRSGKNKEISQPDPIEKLCEYLLSSNWDDQPSSDCEKTDKTV</sequence>
<feature type="coiled-coil region" evidence="10">
    <location>
        <begin position="584"/>
        <end position="615"/>
    </location>
</feature>
<dbReference type="GO" id="GO:0008574">
    <property type="term" value="F:plus-end-directed microtubule motor activity"/>
    <property type="evidence" value="ECO:0007669"/>
    <property type="project" value="TreeGrafter"/>
</dbReference>
<evidence type="ECO:0000256" key="4">
    <source>
        <dbReference type="ARBA" id="ARBA00022741"/>
    </source>
</evidence>
<evidence type="ECO:0000256" key="11">
    <source>
        <dbReference type="SAM" id="MobiDB-lite"/>
    </source>
</evidence>
<evidence type="ECO:0000256" key="10">
    <source>
        <dbReference type="SAM" id="Coils"/>
    </source>
</evidence>
<evidence type="ECO:0000256" key="1">
    <source>
        <dbReference type="ARBA" id="ARBA00004245"/>
    </source>
</evidence>
<dbReference type="PROSITE" id="PS00411">
    <property type="entry name" value="KINESIN_MOTOR_1"/>
    <property type="match status" value="1"/>
</dbReference>
<evidence type="ECO:0000259" key="12">
    <source>
        <dbReference type="PROSITE" id="PS50067"/>
    </source>
</evidence>
<dbReference type="SUPFAM" id="SSF52540">
    <property type="entry name" value="P-loop containing nucleoside triphosphate hydrolases"/>
    <property type="match status" value="1"/>
</dbReference>
<evidence type="ECO:0000256" key="2">
    <source>
        <dbReference type="ARBA" id="ARBA00022490"/>
    </source>
</evidence>
<evidence type="ECO:0000313" key="13">
    <source>
        <dbReference type="EMBL" id="GFT76515.1"/>
    </source>
</evidence>
<evidence type="ECO:0000313" key="14">
    <source>
        <dbReference type="Proteomes" id="UP000887013"/>
    </source>
</evidence>
<feature type="binding site" evidence="9">
    <location>
        <begin position="92"/>
        <end position="99"/>
    </location>
    <ligand>
        <name>ATP</name>
        <dbReference type="ChEBI" id="CHEBI:30616"/>
    </ligand>
</feature>
<name>A0A8X6U2Z3_NEPPI</name>
<evidence type="ECO:0000256" key="9">
    <source>
        <dbReference type="PROSITE-ProRule" id="PRU00283"/>
    </source>
</evidence>
<dbReference type="PROSITE" id="PS50067">
    <property type="entry name" value="KINESIN_MOTOR_2"/>
    <property type="match status" value="1"/>
</dbReference>
<proteinExistence type="inferred from homology"/>
<dbReference type="OrthoDB" id="6429495at2759"/>
<dbReference type="GO" id="GO:0008017">
    <property type="term" value="F:microtubule binding"/>
    <property type="evidence" value="ECO:0007669"/>
    <property type="project" value="InterPro"/>
</dbReference>
<keyword evidence="14" id="KW-1185">Reference proteome</keyword>
<dbReference type="GO" id="GO:0090307">
    <property type="term" value="P:mitotic spindle assembly"/>
    <property type="evidence" value="ECO:0007669"/>
    <property type="project" value="TreeGrafter"/>
</dbReference>
<dbReference type="PANTHER" id="PTHR47970:SF12">
    <property type="entry name" value="KINESIN FAMILY MEMBER 11"/>
    <property type="match status" value="1"/>
</dbReference>
<feature type="region of interest" description="Disordered" evidence="11">
    <location>
        <begin position="987"/>
        <end position="1006"/>
    </location>
</feature>
<dbReference type="Gene3D" id="3.40.850.10">
    <property type="entry name" value="Kinesin motor domain"/>
    <property type="match status" value="1"/>
</dbReference>
<dbReference type="GO" id="GO:0072686">
    <property type="term" value="C:mitotic spindle"/>
    <property type="evidence" value="ECO:0007669"/>
    <property type="project" value="TreeGrafter"/>
</dbReference>
<keyword evidence="6 9" id="KW-0505">Motor protein</keyword>
<dbReference type="InterPro" id="IPR001752">
    <property type="entry name" value="Kinesin_motor_dom"/>
</dbReference>
<dbReference type="Pfam" id="PF00225">
    <property type="entry name" value="Kinesin"/>
    <property type="match status" value="1"/>
</dbReference>
<organism evidence="13 14">
    <name type="scientific">Nephila pilipes</name>
    <name type="common">Giant wood spider</name>
    <name type="synonym">Nephila maculata</name>
    <dbReference type="NCBI Taxonomy" id="299642"/>
    <lineage>
        <taxon>Eukaryota</taxon>
        <taxon>Metazoa</taxon>
        <taxon>Ecdysozoa</taxon>
        <taxon>Arthropoda</taxon>
        <taxon>Chelicerata</taxon>
        <taxon>Arachnida</taxon>
        <taxon>Araneae</taxon>
        <taxon>Araneomorphae</taxon>
        <taxon>Entelegynae</taxon>
        <taxon>Araneoidea</taxon>
        <taxon>Nephilidae</taxon>
        <taxon>Nephila</taxon>
    </lineage>
</organism>
<dbReference type="GO" id="GO:0051231">
    <property type="term" value="P:spindle elongation"/>
    <property type="evidence" value="ECO:0007669"/>
    <property type="project" value="TreeGrafter"/>
</dbReference>
<keyword evidence="4 9" id="KW-0547">Nucleotide-binding</keyword>
<evidence type="ECO:0000256" key="8">
    <source>
        <dbReference type="ARBA" id="ARBA00034704"/>
    </source>
</evidence>
<reference evidence="13" key="1">
    <citation type="submission" date="2020-08" db="EMBL/GenBank/DDBJ databases">
        <title>Multicomponent nature underlies the extraordinary mechanical properties of spider dragline silk.</title>
        <authorList>
            <person name="Kono N."/>
            <person name="Nakamura H."/>
            <person name="Mori M."/>
            <person name="Yoshida Y."/>
            <person name="Ohtoshi R."/>
            <person name="Malay A.D."/>
            <person name="Moran D.A.P."/>
            <person name="Tomita M."/>
            <person name="Numata K."/>
            <person name="Arakawa K."/>
        </authorList>
    </citation>
    <scope>NUCLEOTIDE SEQUENCE</scope>
</reference>
<dbReference type="GO" id="GO:0005524">
    <property type="term" value="F:ATP binding"/>
    <property type="evidence" value="ECO:0007669"/>
    <property type="project" value="UniProtKB-UniRule"/>
</dbReference>
<feature type="domain" description="Kinesin motor" evidence="12">
    <location>
        <begin position="10"/>
        <end position="345"/>
    </location>
</feature>
<dbReference type="FunFam" id="3.40.850.10:FF:000019">
    <property type="entry name" value="Kinesin-like protein KIN-5D"/>
    <property type="match status" value="1"/>
</dbReference>
<dbReference type="GO" id="GO:0005876">
    <property type="term" value="C:spindle microtubule"/>
    <property type="evidence" value="ECO:0007669"/>
    <property type="project" value="TreeGrafter"/>
</dbReference>
<evidence type="ECO:0000256" key="3">
    <source>
        <dbReference type="ARBA" id="ARBA00022701"/>
    </source>
</evidence>
<dbReference type="PANTHER" id="PTHR47970">
    <property type="entry name" value="KINESIN-LIKE PROTEIN KIF11"/>
    <property type="match status" value="1"/>
</dbReference>
<dbReference type="InterPro" id="IPR027417">
    <property type="entry name" value="P-loop_NTPase"/>
</dbReference>
<dbReference type="SMART" id="SM00129">
    <property type="entry name" value="KISc"/>
    <property type="match status" value="1"/>
</dbReference>
<keyword evidence="5 9" id="KW-0067">ATP-binding</keyword>